<dbReference type="Gene3D" id="3.30.70.60">
    <property type="match status" value="1"/>
</dbReference>
<evidence type="ECO:0000313" key="2">
    <source>
        <dbReference type="EMBL" id="GAA4066231.1"/>
    </source>
</evidence>
<evidence type="ECO:0008006" key="4">
    <source>
        <dbReference type="Google" id="ProtNLM"/>
    </source>
</evidence>
<gene>
    <name evidence="2" type="ORF">GCM10022410_10840</name>
</gene>
<proteinExistence type="predicted"/>
<keyword evidence="3" id="KW-1185">Reference proteome</keyword>
<keyword evidence="1" id="KW-1133">Transmembrane helix</keyword>
<keyword evidence="1" id="KW-0472">Membrane</keyword>
<reference evidence="3" key="1">
    <citation type="journal article" date="2019" name="Int. J. Syst. Evol. Microbiol.">
        <title>The Global Catalogue of Microorganisms (GCM) 10K type strain sequencing project: providing services to taxonomists for standard genome sequencing and annotation.</title>
        <authorList>
            <consortium name="The Broad Institute Genomics Platform"/>
            <consortium name="The Broad Institute Genome Sequencing Center for Infectious Disease"/>
            <person name="Wu L."/>
            <person name="Ma J."/>
        </authorList>
    </citation>
    <scope>NUCLEOTIDE SEQUENCE [LARGE SCALE GENOMIC DNA]</scope>
    <source>
        <strain evidence="3">JCM 17250</strain>
    </source>
</reference>
<feature type="transmembrane region" description="Helical" evidence="1">
    <location>
        <begin position="7"/>
        <end position="25"/>
    </location>
</feature>
<sequence>MIKWNRTYTLLSILVVLFLIFIWYYSQLYLLEPARESIRESESTLADQQVLIDLADSGALSREAIQAEADSIQVHLPAEKNVDQIITDLRDIESDTGVVLQLISLANDALNTEEAYYPNEIGNIRYQINFTAETFDEFELFISELNSQVRSVEIDHLSIQQTSTDGVTGSLAIRYFYHDRVNFN</sequence>
<organism evidence="2 3">
    <name type="scientific">Amphibacillus indicireducens</name>
    <dbReference type="NCBI Taxonomy" id="1076330"/>
    <lineage>
        <taxon>Bacteria</taxon>
        <taxon>Bacillati</taxon>
        <taxon>Bacillota</taxon>
        <taxon>Bacilli</taxon>
        <taxon>Bacillales</taxon>
        <taxon>Bacillaceae</taxon>
        <taxon>Amphibacillus</taxon>
    </lineage>
</organism>
<name>A0ABP7VHX7_9BACI</name>
<evidence type="ECO:0000256" key="1">
    <source>
        <dbReference type="SAM" id="Phobius"/>
    </source>
</evidence>
<evidence type="ECO:0000313" key="3">
    <source>
        <dbReference type="Proteomes" id="UP001501734"/>
    </source>
</evidence>
<accession>A0ABP7VHX7</accession>
<dbReference type="InterPro" id="IPR014717">
    <property type="entry name" value="Transl_elong_EF1B/ribsomal_bS6"/>
</dbReference>
<dbReference type="EMBL" id="BAABDL010000054">
    <property type="protein sequence ID" value="GAA4066231.1"/>
    <property type="molecule type" value="Genomic_DNA"/>
</dbReference>
<protein>
    <recommendedName>
        <fullName evidence="4">Pilus assembly protein PilO</fullName>
    </recommendedName>
</protein>
<comment type="caution">
    <text evidence="2">The sequence shown here is derived from an EMBL/GenBank/DDBJ whole genome shotgun (WGS) entry which is preliminary data.</text>
</comment>
<dbReference type="RefSeq" id="WP_344911136.1">
    <property type="nucleotide sequence ID" value="NZ_BAABDL010000054.1"/>
</dbReference>
<dbReference type="Proteomes" id="UP001501734">
    <property type="component" value="Unassembled WGS sequence"/>
</dbReference>
<keyword evidence="1" id="KW-0812">Transmembrane</keyword>